<dbReference type="InterPro" id="IPR000477">
    <property type="entry name" value="RT_dom"/>
</dbReference>
<dbReference type="Proteomes" id="UP000027456">
    <property type="component" value="Unassembled WGS sequence"/>
</dbReference>
<dbReference type="PANTHER" id="PTHR15503">
    <property type="entry name" value="LDOC1 RELATED"/>
    <property type="match status" value="1"/>
</dbReference>
<protein>
    <submittedName>
        <fullName evidence="2">Putative Transposon Tf2-1 polyprotein</fullName>
    </submittedName>
</protein>
<keyword evidence="3" id="KW-1185">Reference proteome</keyword>
<dbReference type="InterPro" id="IPR043502">
    <property type="entry name" value="DNA/RNA_pol_sf"/>
</dbReference>
<evidence type="ECO:0000313" key="2">
    <source>
        <dbReference type="EMBL" id="KEP45353.1"/>
    </source>
</evidence>
<dbReference type="HOGENOM" id="CLU_000384_42_2_1"/>
<dbReference type="AlphaFoldDB" id="A0A074RKW1"/>
<gene>
    <name evidence="2" type="ORF">V565_284040</name>
</gene>
<dbReference type="CDD" id="cd01647">
    <property type="entry name" value="RT_LTR"/>
    <property type="match status" value="1"/>
</dbReference>
<accession>A0A074RKW1</accession>
<dbReference type="InterPro" id="IPR021109">
    <property type="entry name" value="Peptidase_aspartic_dom_sf"/>
</dbReference>
<evidence type="ECO:0000259" key="1">
    <source>
        <dbReference type="Pfam" id="PF00078"/>
    </source>
</evidence>
<sequence>MRSTVLGKILSDTCVENCTLEILSISNKPQLFVPFVAIPSESPPELKTAYLPKPFEATALIDSGATSCFIHPSLVETFRLPWFAHNTPKSVRVIDGREMNTKITHYTHFGMNIEGHLEEIECHIADIGNHQVVLGTSWLKTHNPSIDWKKHERTLEEIIPPQYHLWKGVFLEKDTAHLPPHRPYDIKIKLLPGAKIKHGPIYSTGPKEDEELCKTLACQLEAGLIAPSTSPMASPIIFVKKKNGKLRLCVDYRYLNSITKKNVYPLPLPSDLIEKLRGAKIFTKFDLKWGYNLLRIAEGDKWKTAFKTKYGLFKCCLGLPMLWPTSNT</sequence>
<dbReference type="InterPro" id="IPR032567">
    <property type="entry name" value="RTL1-rel"/>
</dbReference>
<dbReference type="Gene3D" id="3.10.10.10">
    <property type="entry name" value="HIV Type 1 Reverse Transcriptase, subunit A, domain 1"/>
    <property type="match status" value="1"/>
</dbReference>
<dbReference type="Pfam" id="PF00078">
    <property type="entry name" value="RVT_1"/>
    <property type="match status" value="1"/>
</dbReference>
<dbReference type="STRING" id="1423351.A0A074RKW1"/>
<dbReference type="OrthoDB" id="3250101at2759"/>
<dbReference type="SUPFAM" id="SSF56672">
    <property type="entry name" value="DNA/RNA polymerases"/>
    <property type="match status" value="1"/>
</dbReference>
<dbReference type="SUPFAM" id="SSF50630">
    <property type="entry name" value="Acid proteases"/>
    <property type="match status" value="1"/>
</dbReference>
<dbReference type="Pfam" id="PF13975">
    <property type="entry name" value="gag-asp_proteas"/>
    <property type="match status" value="1"/>
</dbReference>
<dbReference type="CDD" id="cd00303">
    <property type="entry name" value="retropepsin_like"/>
    <property type="match status" value="1"/>
</dbReference>
<proteinExistence type="predicted"/>
<dbReference type="EMBL" id="AZST01001912">
    <property type="protein sequence ID" value="KEP45353.1"/>
    <property type="molecule type" value="Genomic_DNA"/>
</dbReference>
<reference evidence="2 3" key="1">
    <citation type="submission" date="2013-12" db="EMBL/GenBank/DDBJ databases">
        <authorList>
            <person name="Cubeta M."/>
            <person name="Pakala S."/>
            <person name="Fedorova N."/>
            <person name="Thomas E."/>
            <person name="Dean R."/>
            <person name="Jabaji S."/>
            <person name="Neate S."/>
            <person name="Toda T."/>
            <person name="Tavantzis S."/>
            <person name="Vilgalys R."/>
            <person name="Bharathan N."/>
            <person name="Pakala S."/>
            <person name="Losada L.S."/>
            <person name="Zafar N."/>
            <person name="Nierman W."/>
        </authorList>
    </citation>
    <scope>NUCLEOTIDE SEQUENCE [LARGE SCALE GENOMIC DNA]</scope>
    <source>
        <strain evidence="2 3">123E</strain>
    </source>
</reference>
<feature type="domain" description="Reverse transcriptase" evidence="1">
    <location>
        <begin position="239"/>
        <end position="314"/>
    </location>
</feature>
<dbReference type="Gene3D" id="2.40.70.10">
    <property type="entry name" value="Acid Proteases"/>
    <property type="match status" value="1"/>
</dbReference>
<evidence type="ECO:0000313" key="3">
    <source>
        <dbReference type="Proteomes" id="UP000027456"/>
    </source>
</evidence>
<name>A0A074RKW1_9AGAM</name>
<organism evidence="2 3">
    <name type="scientific">Rhizoctonia solani 123E</name>
    <dbReference type="NCBI Taxonomy" id="1423351"/>
    <lineage>
        <taxon>Eukaryota</taxon>
        <taxon>Fungi</taxon>
        <taxon>Dikarya</taxon>
        <taxon>Basidiomycota</taxon>
        <taxon>Agaricomycotina</taxon>
        <taxon>Agaricomycetes</taxon>
        <taxon>Cantharellales</taxon>
        <taxon>Ceratobasidiaceae</taxon>
        <taxon>Rhizoctonia</taxon>
    </lineage>
</organism>
<dbReference type="PANTHER" id="PTHR15503:SF22">
    <property type="entry name" value="TRANSPOSON TY3-I GAG POLYPROTEIN"/>
    <property type="match status" value="1"/>
</dbReference>
<comment type="caution">
    <text evidence="2">The sequence shown here is derived from an EMBL/GenBank/DDBJ whole genome shotgun (WGS) entry which is preliminary data.</text>
</comment>